<comment type="caution">
    <text evidence="8">The sequence shown here is derived from an EMBL/GenBank/DDBJ whole genome shotgun (WGS) entry which is preliminary data.</text>
</comment>
<evidence type="ECO:0000256" key="2">
    <source>
        <dbReference type="ARBA" id="ARBA00007742"/>
    </source>
</evidence>
<dbReference type="InterPro" id="IPR001104">
    <property type="entry name" value="3-oxo-5_a-steroid_4-DH_C"/>
</dbReference>
<dbReference type="GO" id="GO:0016627">
    <property type="term" value="F:oxidoreductase activity, acting on the CH-CH group of donors"/>
    <property type="evidence" value="ECO:0007669"/>
    <property type="project" value="InterPro"/>
</dbReference>
<evidence type="ECO:0000313" key="8">
    <source>
        <dbReference type="EMBL" id="PON37090.1"/>
    </source>
</evidence>
<feature type="transmembrane region" description="Helical" evidence="6">
    <location>
        <begin position="45"/>
        <end position="69"/>
    </location>
</feature>
<comment type="similarity">
    <text evidence="2">Belongs to the steroid 5-alpha reductase family.</text>
</comment>
<dbReference type="GO" id="GO:0016020">
    <property type="term" value="C:membrane"/>
    <property type="evidence" value="ECO:0007669"/>
    <property type="project" value="UniProtKB-SubCell"/>
</dbReference>
<proteinExistence type="inferred from homology"/>
<evidence type="ECO:0000259" key="7">
    <source>
        <dbReference type="Pfam" id="PF02544"/>
    </source>
</evidence>
<evidence type="ECO:0000256" key="6">
    <source>
        <dbReference type="SAM" id="Phobius"/>
    </source>
</evidence>
<keyword evidence="9" id="KW-1185">Reference proteome</keyword>
<dbReference type="PANTHER" id="PTHR10556:SF43">
    <property type="entry name" value="STEROID 5-ALPHA-REDUCTASE DET2"/>
    <property type="match status" value="1"/>
</dbReference>
<evidence type="ECO:0000313" key="9">
    <source>
        <dbReference type="Proteomes" id="UP000237105"/>
    </source>
</evidence>
<keyword evidence="3 6" id="KW-0812">Transmembrane</keyword>
<dbReference type="PROSITE" id="PS50244">
    <property type="entry name" value="S5A_REDUCTASE"/>
    <property type="match status" value="1"/>
</dbReference>
<keyword evidence="5 6" id="KW-0472">Membrane</keyword>
<dbReference type="Pfam" id="PF02544">
    <property type="entry name" value="Steroid_dh"/>
    <property type="match status" value="1"/>
</dbReference>
<dbReference type="PANTHER" id="PTHR10556">
    <property type="entry name" value="3-OXO-5-ALPHA-STEROID 4-DEHYDROGENASE"/>
    <property type="match status" value="1"/>
</dbReference>
<reference evidence="9" key="1">
    <citation type="submission" date="2016-06" db="EMBL/GenBank/DDBJ databases">
        <title>Parallel loss of symbiosis genes in relatives of nitrogen-fixing non-legume Parasponia.</title>
        <authorList>
            <person name="Van Velzen R."/>
            <person name="Holmer R."/>
            <person name="Bu F."/>
            <person name="Rutten L."/>
            <person name="Van Zeijl A."/>
            <person name="Liu W."/>
            <person name="Santuari L."/>
            <person name="Cao Q."/>
            <person name="Sharma T."/>
            <person name="Shen D."/>
            <person name="Roswanjaya Y."/>
            <person name="Wardhani T."/>
            <person name="Kalhor M.S."/>
            <person name="Jansen J."/>
            <person name="Van den Hoogen J."/>
            <person name="Gungor B."/>
            <person name="Hartog M."/>
            <person name="Hontelez J."/>
            <person name="Verver J."/>
            <person name="Yang W.-C."/>
            <person name="Schijlen E."/>
            <person name="Repin R."/>
            <person name="Schilthuizen M."/>
            <person name="Schranz E."/>
            <person name="Heidstra R."/>
            <person name="Miyata K."/>
            <person name="Fedorova E."/>
            <person name="Kohlen W."/>
            <person name="Bisseling T."/>
            <person name="Smit S."/>
            <person name="Geurts R."/>
        </authorList>
    </citation>
    <scope>NUCLEOTIDE SEQUENCE [LARGE SCALE GENOMIC DNA]</scope>
    <source>
        <strain evidence="9">cv. WU1-14</strain>
    </source>
</reference>
<dbReference type="Proteomes" id="UP000237105">
    <property type="component" value="Unassembled WGS sequence"/>
</dbReference>
<evidence type="ECO:0000256" key="1">
    <source>
        <dbReference type="ARBA" id="ARBA00004141"/>
    </source>
</evidence>
<evidence type="ECO:0000256" key="5">
    <source>
        <dbReference type="ARBA" id="ARBA00023136"/>
    </source>
</evidence>
<name>A0A2P5AKL5_PARAD</name>
<dbReference type="GO" id="GO:0016132">
    <property type="term" value="P:brassinosteroid biosynthetic process"/>
    <property type="evidence" value="ECO:0007669"/>
    <property type="project" value="TreeGrafter"/>
</dbReference>
<protein>
    <submittedName>
        <fullName evidence="8">3-oxo-5-alpha-steroid 4-dehydrogenase, C-terminal</fullName>
    </submittedName>
</protein>
<dbReference type="InterPro" id="IPR039357">
    <property type="entry name" value="SRD5A/TECR"/>
</dbReference>
<dbReference type="AlphaFoldDB" id="A0A2P5AKL5"/>
<sequence length="86" mass="9882">MTGTSGSGGDFRPERQFPSPKSDRVLVQLTEVVSFPSYFEECVEWLGWAMMTWSWVGLGFLLFTCANLVPRGRVNHKWYLDKFGED</sequence>
<dbReference type="EMBL" id="JXTB01000542">
    <property type="protein sequence ID" value="PON37090.1"/>
    <property type="molecule type" value="Genomic_DNA"/>
</dbReference>
<dbReference type="Gene3D" id="1.20.120.1630">
    <property type="match status" value="1"/>
</dbReference>
<keyword evidence="4 6" id="KW-1133">Transmembrane helix</keyword>
<dbReference type="OrthoDB" id="5788137at2759"/>
<evidence type="ECO:0000256" key="3">
    <source>
        <dbReference type="ARBA" id="ARBA00022692"/>
    </source>
</evidence>
<organism evidence="8 9">
    <name type="scientific">Parasponia andersonii</name>
    <name type="common">Sponia andersonii</name>
    <dbReference type="NCBI Taxonomy" id="3476"/>
    <lineage>
        <taxon>Eukaryota</taxon>
        <taxon>Viridiplantae</taxon>
        <taxon>Streptophyta</taxon>
        <taxon>Embryophyta</taxon>
        <taxon>Tracheophyta</taxon>
        <taxon>Spermatophyta</taxon>
        <taxon>Magnoliopsida</taxon>
        <taxon>eudicotyledons</taxon>
        <taxon>Gunneridae</taxon>
        <taxon>Pentapetalae</taxon>
        <taxon>rosids</taxon>
        <taxon>fabids</taxon>
        <taxon>Rosales</taxon>
        <taxon>Cannabaceae</taxon>
        <taxon>Parasponia</taxon>
    </lineage>
</organism>
<feature type="domain" description="3-oxo-5-alpha-steroid 4-dehydrogenase C-terminal" evidence="7">
    <location>
        <begin position="30"/>
        <end position="84"/>
    </location>
</feature>
<accession>A0A2P5AKL5</accession>
<evidence type="ECO:0000256" key="4">
    <source>
        <dbReference type="ARBA" id="ARBA00022989"/>
    </source>
</evidence>
<gene>
    <name evidence="8" type="ORF">PanWU01x14_322860</name>
</gene>
<comment type="subcellular location">
    <subcellularLocation>
        <location evidence="1">Membrane</location>
        <topology evidence="1">Multi-pass membrane protein</topology>
    </subcellularLocation>
</comment>
<dbReference type="STRING" id="3476.A0A2P5AKL5"/>